<feature type="region of interest" description="Disordered" evidence="1">
    <location>
        <begin position="39"/>
        <end position="68"/>
    </location>
</feature>
<feature type="region of interest" description="Disordered" evidence="1">
    <location>
        <begin position="116"/>
        <end position="136"/>
    </location>
</feature>
<dbReference type="Proteomes" id="UP000244336">
    <property type="component" value="Chromosome 3"/>
</dbReference>
<gene>
    <name evidence="2" type="ORF">GQ55_3G204700</name>
</gene>
<feature type="compositionally biased region" description="Polar residues" evidence="1">
    <location>
        <begin position="59"/>
        <end position="68"/>
    </location>
</feature>
<reference evidence="2 3" key="1">
    <citation type="submission" date="2018-04" db="EMBL/GenBank/DDBJ databases">
        <title>WGS assembly of Panicum hallii var. hallii HAL2.</title>
        <authorList>
            <person name="Lovell J."/>
            <person name="Jenkins J."/>
            <person name="Lowry D."/>
            <person name="Mamidi S."/>
            <person name="Sreedasyam A."/>
            <person name="Weng X."/>
            <person name="Barry K."/>
            <person name="Bonette J."/>
            <person name="Campitelli B."/>
            <person name="Daum C."/>
            <person name="Gordon S."/>
            <person name="Gould B."/>
            <person name="Lipzen A."/>
            <person name="MacQueen A."/>
            <person name="Palacio-Mejia J."/>
            <person name="Plott C."/>
            <person name="Shakirov E."/>
            <person name="Shu S."/>
            <person name="Yoshinaga Y."/>
            <person name="Zane M."/>
            <person name="Rokhsar D."/>
            <person name="Grimwood J."/>
            <person name="Schmutz J."/>
            <person name="Juenger T."/>
        </authorList>
    </citation>
    <scope>NUCLEOTIDE SEQUENCE [LARGE SCALE GENOMIC DNA]</scope>
    <source>
        <strain evidence="3">cv. HAL2</strain>
    </source>
</reference>
<keyword evidence="3" id="KW-1185">Reference proteome</keyword>
<name>A0A2T7EBJ0_9POAL</name>
<evidence type="ECO:0000256" key="1">
    <source>
        <dbReference type="SAM" id="MobiDB-lite"/>
    </source>
</evidence>
<accession>A0A2T7EBJ0</accession>
<sequence length="195" mass="20764">MTNVSAKRASTGFRRVLAFAPPRAGPSFLSLAALPSHADSANGTRVSRRWTRTPPRPHSSFSDSSTRGTLAAEQIKKEARWIAISGCFFCGGGGSEAASASAAAVTRRDREALCGGSEAPRAGAPPGIGRRRRRGRAGSVHKWYPGYCEQKGFLNSLLRPPRASGRSRRQAGEERHRFGCRSGGGAGSKQSTIRL</sequence>
<evidence type="ECO:0000313" key="2">
    <source>
        <dbReference type="EMBL" id="PUZ65201.1"/>
    </source>
</evidence>
<dbReference type="AlphaFoldDB" id="A0A2T7EBJ0"/>
<feature type="compositionally biased region" description="Low complexity" evidence="1">
    <location>
        <begin position="119"/>
        <end position="128"/>
    </location>
</feature>
<dbReference type="EMBL" id="CM009751">
    <property type="protein sequence ID" value="PUZ65201.1"/>
    <property type="molecule type" value="Genomic_DNA"/>
</dbReference>
<evidence type="ECO:0000313" key="3">
    <source>
        <dbReference type="Proteomes" id="UP000244336"/>
    </source>
</evidence>
<proteinExistence type="predicted"/>
<organism evidence="2 3">
    <name type="scientific">Panicum hallii var. hallii</name>
    <dbReference type="NCBI Taxonomy" id="1504633"/>
    <lineage>
        <taxon>Eukaryota</taxon>
        <taxon>Viridiplantae</taxon>
        <taxon>Streptophyta</taxon>
        <taxon>Embryophyta</taxon>
        <taxon>Tracheophyta</taxon>
        <taxon>Spermatophyta</taxon>
        <taxon>Magnoliopsida</taxon>
        <taxon>Liliopsida</taxon>
        <taxon>Poales</taxon>
        <taxon>Poaceae</taxon>
        <taxon>PACMAD clade</taxon>
        <taxon>Panicoideae</taxon>
        <taxon>Panicodae</taxon>
        <taxon>Paniceae</taxon>
        <taxon>Panicinae</taxon>
        <taxon>Panicum</taxon>
        <taxon>Panicum sect. Panicum</taxon>
    </lineage>
</organism>
<protein>
    <submittedName>
        <fullName evidence="2">Uncharacterized protein</fullName>
    </submittedName>
</protein>
<dbReference type="Gramene" id="PUZ65201">
    <property type="protein sequence ID" value="PUZ65201"/>
    <property type="gene ID" value="GQ55_3G204700"/>
</dbReference>
<feature type="region of interest" description="Disordered" evidence="1">
    <location>
        <begin position="158"/>
        <end position="195"/>
    </location>
</feature>